<dbReference type="Proteomes" id="UP001139158">
    <property type="component" value="Unassembled WGS sequence"/>
</dbReference>
<accession>A0A9X1SA90</accession>
<proteinExistence type="predicted"/>
<protein>
    <recommendedName>
        <fullName evidence="4">Branched-chain amino acid transport protein (AzlD)</fullName>
    </recommendedName>
</protein>
<organism evidence="2 3">
    <name type="scientific">Arthrobacter caoxuetaonis</name>
    <dbReference type="NCBI Taxonomy" id="2886935"/>
    <lineage>
        <taxon>Bacteria</taxon>
        <taxon>Bacillati</taxon>
        <taxon>Actinomycetota</taxon>
        <taxon>Actinomycetes</taxon>
        <taxon>Micrococcales</taxon>
        <taxon>Micrococcaceae</taxon>
        <taxon>Arthrobacter</taxon>
    </lineage>
</organism>
<evidence type="ECO:0000256" key="1">
    <source>
        <dbReference type="SAM" id="Phobius"/>
    </source>
</evidence>
<dbReference type="EMBL" id="JAJFZV010000001">
    <property type="protein sequence ID" value="MCC3296395.1"/>
    <property type="molecule type" value="Genomic_DNA"/>
</dbReference>
<evidence type="ECO:0000313" key="3">
    <source>
        <dbReference type="Proteomes" id="UP001139158"/>
    </source>
</evidence>
<dbReference type="AlphaFoldDB" id="A0A9X1SA90"/>
<evidence type="ECO:0008006" key="4">
    <source>
        <dbReference type="Google" id="ProtNLM"/>
    </source>
</evidence>
<gene>
    <name evidence="2" type="ORF">LJ757_01070</name>
</gene>
<feature type="transmembrane region" description="Helical" evidence="1">
    <location>
        <begin position="6"/>
        <end position="28"/>
    </location>
</feature>
<reference evidence="2" key="1">
    <citation type="submission" date="2021-10" db="EMBL/GenBank/DDBJ databases">
        <title>Novel species in genus Arthrobacter.</title>
        <authorList>
            <person name="Liu Y."/>
        </authorList>
    </citation>
    <scope>NUCLEOTIDE SEQUENCE</scope>
    <source>
        <strain evidence="2">Zg-Y453</strain>
    </source>
</reference>
<feature type="transmembrane region" description="Helical" evidence="1">
    <location>
        <begin position="40"/>
        <end position="59"/>
    </location>
</feature>
<name>A0A9X1SA90_9MICC</name>
<keyword evidence="3" id="KW-1185">Reference proteome</keyword>
<dbReference type="RefSeq" id="WP_227894128.1">
    <property type="nucleotide sequence ID" value="NZ_CP099466.1"/>
</dbReference>
<sequence length="104" mass="10360">MVDAELLVACAVLAGATYLVRLAGVTLGQWGSFSEPGDRTADTAIALVLAGVAATSTLYDGQLPADWQRIGGVLAGAAAAVLQLPLIVVLLTAGGTAGVLRLLS</sequence>
<keyword evidence="1" id="KW-1133">Transmembrane helix</keyword>
<evidence type="ECO:0000313" key="2">
    <source>
        <dbReference type="EMBL" id="MCC3296395.1"/>
    </source>
</evidence>
<keyword evidence="1" id="KW-0812">Transmembrane</keyword>
<keyword evidence="1" id="KW-0472">Membrane</keyword>
<feature type="transmembrane region" description="Helical" evidence="1">
    <location>
        <begin position="79"/>
        <end position="103"/>
    </location>
</feature>
<comment type="caution">
    <text evidence="2">The sequence shown here is derived from an EMBL/GenBank/DDBJ whole genome shotgun (WGS) entry which is preliminary data.</text>
</comment>